<organism evidence="1 2">
    <name type="scientific">Penicillium alfredii</name>
    <dbReference type="NCBI Taxonomy" id="1506179"/>
    <lineage>
        <taxon>Eukaryota</taxon>
        <taxon>Fungi</taxon>
        <taxon>Dikarya</taxon>
        <taxon>Ascomycota</taxon>
        <taxon>Pezizomycotina</taxon>
        <taxon>Eurotiomycetes</taxon>
        <taxon>Eurotiomycetidae</taxon>
        <taxon>Eurotiales</taxon>
        <taxon>Aspergillaceae</taxon>
        <taxon>Penicillium</taxon>
    </lineage>
</organism>
<protein>
    <submittedName>
        <fullName evidence="1">Uncharacterized protein</fullName>
    </submittedName>
</protein>
<keyword evidence="2" id="KW-1185">Reference proteome</keyword>
<reference evidence="1" key="2">
    <citation type="journal article" date="2023" name="IMA Fungus">
        <title>Comparative genomic study of the Penicillium genus elucidates a diverse pangenome and 15 lateral gene transfer events.</title>
        <authorList>
            <person name="Petersen C."/>
            <person name="Sorensen T."/>
            <person name="Nielsen M.R."/>
            <person name="Sondergaard T.E."/>
            <person name="Sorensen J.L."/>
            <person name="Fitzpatrick D.A."/>
            <person name="Frisvad J.C."/>
            <person name="Nielsen K.L."/>
        </authorList>
    </citation>
    <scope>NUCLEOTIDE SEQUENCE</scope>
    <source>
        <strain evidence="1">IBT 34128</strain>
    </source>
</reference>
<dbReference type="EMBL" id="JAPMSZ010000011">
    <property type="protein sequence ID" value="KAJ5084632.1"/>
    <property type="molecule type" value="Genomic_DNA"/>
</dbReference>
<comment type="caution">
    <text evidence="1">The sequence shown here is derived from an EMBL/GenBank/DDBJ whole genome shotgun (WGS) entry which is preliminary data.</text>
</comment>
<reference evidence="1" key="1">
    <citation type="submission" date="2022-11" db="EMBL/GenBank/DDBJ databases">
        <authorList>
            <person name="Petersen C."/>
        </authorList>
    </citation>
    <scope>NUCLEOTIDE SEQUENCE</scope>
    <source>
        <strain evidence="1">IBT 34128</strain>
    </source>
</reference>
<dbReference type="Proteomes" id="UP001141434">
    <property type="component" value="Unassembled WGS sequence"/>
</dbReference>
<gene>
    <name evidence="1" type="ORF">NUU61_009211</name>
</gene>
<proteinExistence type="predicted"/>
<dbReference type="AlphaFoldDB" id="A0A9W9JXH1"/>
<dbReference type="RefSeq" id="XP_056508029.1">
    <property type="nucleotide sequence ID" value="XM_056659736.1"/>
</dbReference>
<dbReference type="GeneID" id="81398905"/>
<dbReference type="OrthoDB" id="2245989at2759"/>
<sequence length="65" mass="7728">MFLYPIAMKDPPEKGIPLRSFSQRLRAWPDEDWSGITDPKIRRRLQNRVNQRARRLQNKLAANLP</sequence>
<evidence type="ECO:0000313" key="1">
    <source>
        <dbReference type="EMBL" id="KAJ5084632.1"/>
    </source>
</evidence>
<evidence type="ECO:0000313" key="2">
    <source>
        <dbReference type="Proteomes" id="UP001141434"/>
    </source>
</evidence>
<name>A0A9W9JXH1_9EURO</name>
<accession>A0A9W9JXH1</accession>